<gene>
    <name evidence="1" type="ORF">A1Q1_07284</name>
</gene>
<protein>
    <submittedName>
        <fullName evidence="1">Uncharacterized protein</fullName>
    </submittedName>
</protein>
<comment type="caution">
    <text evidence="1">The sequence shown here is derived from an EMBL/GenBank/DDBJ whole genome shotgun (WGS) entry which is preliminary data.</text>
</comment>
<proteinExistence type="predicted"/>
<organism evidence="1 2">
    <name type="scientific">Trichosporon asahii var. asahii (strain ATCC 90039 / CBS 2479 / JCM 2466 / KCTC 7840 / NBRC 103889/ NCYC 2677 / UAMH 7654)</name>
    <name type="common">Yeast</name>
    <dbReference type="NCBI Taxonomy" id="1186058"/>
    <lineage>
        <taxon>Eukaryota</taxon>
        <taxon>Fungi</taxon>
        <taxon>Dikarya</taxon>
        <taxon>Basidiomycota</taxon>
        <taxon>Agaricomycotina</taxon>
        <taxon>Tremellomycetes</taxon>
        <taxon>Trichosporonales</taxon>
        <taxon>Trichosporonaceae</taxon>
        <taxon>Trichosporon</taxon>
    </lineage>
</organism>
<sequence>MVASISYVGFPHIFEEVAAQCDFNTQCKLRLLCLATKEYIDRTHCWLFTAYLRLLGPVDDTGPNTIPQQATVWLCYRDDYPTMPAMYIPERSDDGRKRHEQELQHSLKITSRFPTYQVSLDFELLLWETTFQRCADYEHYARPLQLLETASRVRLLHCHAGYTDSLKRLRQPAESTCPMIPPRVKTLIMSLDEDLCLCQSRISHSAETLYLSLFRNLIECEWGDDDVSCVCSLSLDLFKPCVQHLYFEACYPRDVTDYLKAISSKPRHPNLTVTVVPSYTSTDKETQKKTDKKFQKAAKDWPAVLGVPVVLAKYEDVWPAVWQY</sequence>
<accession>J6F871</accession>
<dbReference type="VEuPathDB" id="FungiDB:A1Q1_07284"/>
<reference evidence="1 2" key="1">
    <citation type="journal article" date="2012" name="Eukaryot. Cell">
        <title>Draft genome sequence of CBS 2479, the standard type strain of Trichosporon asahii.</title>
        <authorList>
            <person name="Yang R.Y."/>
            <person name="Li H.T."/>
            <person name="Zhu H."/>
            <person name="Zhou G.P."/>
            <person name="Wang M."/>
            <person name="Wang L."/>
        </authorList>
    </citation>
    <scope>NUCLEOTIDE SEQUENCE [LARGE SCALE GENOMIC DNA]</scope>
    <source>
        <strain evidence="2">ATCC 90039 / CBS 2479 / JCM 2466 / KCTC 7840 / NCYC 2677 / UAMH 7654</strain>
    </source>
</reference>
<dbReference type="HOGENOM" id="CLU_861033_0_0_1"/>
<evidence type="ECO:0000313" key="1">
    <source>
        <dbReference type="EMBL" id="EJT51522.1"/>
    </source>
</evidence>
<dbReference type="GeneID" id="25990796"/>
<dbReference type="Proteomes" id="UP000002748">
    <property type="component" value="Unassembled WGS sequence"/>
</dbReference>
<dbReference type="KEGG" id="tasa:A1Q1_07284"/>
<dbReference type="AlphaFoldDB" id="J6F871"/>
<dbReference type="RefSeq" id="XP_014182995.1">
    <property type="nucleotide sequence ID" value="XM_014327520.1"/>
</dbReference>
<evidence type="ECO:0000313" key="2">
    <source>
        <dbReference type="Proteomes" id="UP000002748"/>
    </source>
</evidence>
<dbReference type="EMBL" id="ALBS01000054">
    <property type="protein sequence ID" value="EJT51522.1"/>
    <property type="molecule type" value="Genomic_DNA"/>
</dbReference>
<name>J6F871_TRIAS</name>